<dbReference type="InterPro" id="IPR001163">
    <property type="entry name" value="Sm_dom_euk/arc"/>
</dbReference>
<comment type="subcellular location">
    <subcellularLocation>
        <location evidence="1 9">Nucleus</location>
    </subcellularLocation>
</comment>
<evidence type="ECO:0000313" key="12">
    <source>
        <dbReference type="Proteomes" id="UP000799767"/>
    </source>
</evidence>
<dbReference type="PANTHER" id="PTHR10553">
    <property type="entry name" value="SMALL NUCLEAR RIBONUCLEOPROTEIN"/>
    <property type="match status" value="1"/>
</dbReference>
<evidence type="ECO:0000256" key="2">
    <source>
        <dbReference type="ARBA" id="ARBA00006850"/>
    </source>
</evidence>
<reference evidence="11" key="1">
    <citation type="journal article" date="2020" name="Stud. Mycol.">
        <title>101 Dothideomycetes genomes: a test case for predicting lifestyles and emergence of pathogens.</title>
        <authorList>
            <person name="Haridas S."/>
            <person name="Albert R."/>
            <person name="Binder M."/>
            <person name="Bloem J."/>
            <person name="Labutti K."/>
            <person name="Salamov A."/>
            <person name="Andreopoulos B."/>
            <person name="Baker S."/>
            <person name="Barry K."/>
            <person name="Bills G."/>
            <person name="Bluhm B."/>
            <person name="Cannon C."/>
            <person name="Castanera R."/>
            <person name="Culley D."/>
            <person name="Daum C."/>
            <person name="Ezra D."/>
            <person name="Gonzalez J."/>
            <person name="Henrissat B."/>
            <person name="Kuo A."/>
            <person name="Liang C."/>
            <person name="Lipzen A."/>
            <person name="Lutzoni F."/>
            <person name="Magnuson J."/>
            <person name="Mondo S."/>
            <person name="Nolan M."/>
            <person name="Ohm R."/>
            <person name="Pangilinan J."/>
            <person name="Park H.-J."/>
            <person name="Ramirez L."/>
            <person name="Alfaro M."/>
            <person name="Sun H."/>
            <person name="Tritt A."/>
            <person name="Yoshinaga Y."/>
            <person name="Zwiers L.-H."/>
            <person name="Turgeon B."/>
            <person name="Goodwin S."/>
            <person name="Spatafora J."/>
            <person name="Crous P."/>
            <person name="Grigoriev I."/>
        </authorList>
    </citation>
    <scope>NUCLEOTIDE SEQUENCE</scope>
    <source>
        <strain evidence="11">CBS 113389</strain>
    </source>
</reference>
<keyword evidence="3 9" id="KW-0507">mRNA processing</keyword>
<dbReference type="Gene3D" id="2.30.30.100">
    <property type="match status" value="1"/>
</dbReference>
<dbReference type="PROSITE" id="PS52002">
    <property type="entry name" value="SM"/>
    <property type="match status" value="1"/>
</dbReference>
<evidence type="ECO:0000256" key="4">
    <source>
        <dbReference type="ARBA" id="ARBA00022728"/>
    </source>
</evidence>
<dbReference type="GO" id="GO:0003723">
    <property type="term" value="F:RNA binding"/>
    <property type="evidence" value="ECO:0007669"/>
    <property type="project" value="UniProtKB-UniRule"/>
</dbReference>
<organism evidence="11 12">
    <name type="scientific">Neohortaea acidophila</name>
    <dbReference type="NCBI Taxonomy" id="245834"/>
    <lineage>
        <taxon>Eukaryota</taxon>
        <taxon>Fungi</taxon>
        <taxon>Dikarya</taxon>
        <taxon>Ascomycota</taxon>
        <taxon>Pezizomycotina</taxon>
        <taxon>Dothideomycetes</taxon>
        <taxon>Dothideomycetidae</taxon>
        <taxon>Mycosphaerellales</taxon>
        <taxon>Teratosphaeriaceae</taxon>
        <taxon>Neohortaea</taxon>
    </lineage>
</organism>
<dbReference type="SUPFAM" id="SSF50182">
    <property type="entry name" value="Sm-like ribonucleoproteins"/>
    <property type="match status" value="1"/>
</dbReference>
<dbReference type="GO" id="GO:0071004">
    <property type="term" value="C:U2-type prespliceosome"/>
    <property type="evidence" value="ECO:0007669"/>
    <property type="project" value="TreeGrafter"/>
</dbReference>
<evidence type="ECO:0000259" key="10">
    <source>
        <dbReference type="PROSITE" id="PS52002"/>
    </source>
</evidence>
<feature type="domain" description="Sm" evidence="10">
    <location>
        <begin position="3"/>
        <end position="75"/>
    </location>
</feature>
<proteinExistence type="inferred from homology"/>
<evidence type="ECO:0000256" key="9">
    <source>
        <dbReference type="RuleBase" id="RU365052"/>
    </source>
</evidence>
<evidence type="ECO:0000256" key="8">
    <source>
        <dbReference type="ARBA" id="ARBA00023274"/>
    </source>
</evidence>
<dbReference type="GO" id="GO:0005682">
    <property type="term" value="C:U5 snRNP"/>
    <property type="evidence" value="ECO:0007669"/>
    <property type="project" value="TreeGrafter"/>
</dbReference>
<keyword evidence="7 9" id="KW-0539">Nucleus</keyword>
<name>A0A6A6Q0Z0_9PEZI</name>
<evidence type="ECO:0000256" key="1">
    <source>
        <dbReference type="ARBA" id="ARBA00004123"/>
    </source>
</evidence>
<dbReference type="InterPro" id="IPR034098">
    <property type="entry name" value="Sm_G"/>
</dbReference>
<comment type="similarity">
    <text evidence="2 9">Belongs to the snRNP Sm proteins family.</text>
</comment>
<dbReference type="FunFam" id="2.30.30.100:FF:000019">
    <property type="entry name" value="Small nuclear ribonucleoprotein G"/>
    <property type="match status" value="1"/>
</dbReference>
<evidence type="ECO:0000256" key="5">
    <source>
        <dbReference type="ARBA" id="ARBA00022884"/>
    </source>
</evidence>
<dbReference type="GO" id="GO:0000387">
    <property type="term" value="P:spliceosomal snRNP assembly"/>
    <property type="evidence" value="ECO:0007669"/>
    <property type="project" value="UniProtKB-UniRule"/>
</dbReference>
<gene>
    <name evidence="11" type="ORF">BDY17DRAFT_293424</name>
</gene>
<dbReference type="PANTHER" id="PTHR10553:SF2">
    <property type="entry name" value="SMALL NUCLEAR RIBONUCLEOPROTEIN G"/>
    <property type="match status" value="1"/>
</dbReference>
<evidence type="ECO:0000256" key="7">
    <source>
        <dbReference type="ARBA" id="ARBA00023242"/>
    </source>
</evidence>
<dbReference type="Proteomes" id="UP000799767">
    <property type="component" value="Unassembled WGS sequence"/>
</dbReference>
<dbReference type="GO" id="GO:0005685">
    <property type="term" value="C:U1 snRNP"/>
    <property type="evidence" value="ECO:0007669"/>
    <property type="project" value="TreeGrafter"/>
</dbReference>
<dbReference type="GO" id="GO:0005686">
    <property type="term" value="C:U2 snRNP"/>
    <property type="evidence" value="ECO:0007669"/>
    <property type="project" value="TreeGrafter"/>
</dbReference>
<accession>A0A6A6Q0Z0</accession>
<dbReference type="InterPro" id="IPR047575">
    <property type="entry name" value="Sm"/>
</dbReference>
<dbReference type="AlphaFoldDB" id="A0A6A6Q0Z0"/>
<evidence type="ECO:0000313" key="11">
    <source>
        <dbReference type="EMBL" id="KAF2485353.1"/>
    </source>
</evidence>
<keyword evidence="6 9" id="KW-0508">mRNA splicing</keyword>
<keyword evidence="4 9" id="KW-0747">Spliceosome</keyword>
<dbReference type="GO" id="GO:0071011">
    <property type="term" value="C:precatalytic spliceosome"/>
    <property type="evidence" value="ECO:0007669"/>
    <property type="project" value="TreeGrafter"/>
</dbReference>
<keyword evidence="5 9" id="KW-0694">RNA-binding</keyword>
<dbReference type="CDD" id="cd01719">
    <property type="entry name" value="Sm_G"/>
    <property type="match status" value="1"/>
</dbReference>
<dbReference type="GO" id="GO:0005687">
    <property type="term" value="C:U4 snRNP"/>
    <property type="evidence" value="ECO:0007669"/>
    <property type="project" value="TreeGrafter"/>
</dbReference>
<keyword evidence="8 9" id="KW-0687">Ribonucleoprotein</keyword>
<sequence>MPQAQPELKKYLDKRVEVQLNGSRKVMGTLRGYDVFLNIVLDEATESKANNEKVRLGMCVIRGNAVVMMEALDRIDGGDRGGGR</sequence>
<dbReference type="GO" id="GO:0071013">
    <property type="term" value="C:catalytic step 2 spliceosome"/>
    <property type="evidence" value="ECO:0007669"/>
    <property type="project" value="TreeGrafter"/>
</dbReference>
<comment type="function">
    <text evidence="9">Plays a role in pre-mRNA splicing.</text>
</comment>
<dbReference type="InterPro" id="IPR010920">
    <property type="entry name" value="LSM_dom_sf"/>
</dbReference>
<keyword evidence="12" id="KW-1185">Reference proteome</keyword>
<dbReference type="SMART" id="SM00651">
    <property type="entry name" value="Sm"/>
    <property type="match status" value="1"/>
</dbReference>
<dbReference type="OrthoDB" id="2146at2759"/>
<dbReference type="GeneID" id="54473986"/>
<dbReference type="InterPro" id="IPR044641">
    <property type="entry name" value="Lsm7/SmG-like"/>
</dbReference>
<evidence type="ECO:0000256" key="6">
    <source>
        <dbReference type="ARBA" id="ARBA00023187"/>
    </source>
</evidence>
<dbReference type="Pfam" id="PF01423">
    <property type="entry name" value="LSM"/>
    <property type="match status" value="1"/>
</dbReference>
<evidence type="ECO:0000256" key="3">
    <source>
        <dbReference type="ARBA" id="ARBA00022664"/>
    </source>
</evidence>
<protein>
    <recommendedName>
        <fullName evidence="9">Small nuclear ribonucleoprotein G</fullName>
        <shortName evidence="9">snRNP-G</shortName>
    </recommendedName>
</protein>
<dbReference type="GO" id="GO:0097526">
    <property type="term" value="C:spliceosomal tri-snRNP complex"/>
    <property type="evidence" value="ECO:0007669"/>
    <property type="project" value="TreeGrafter"/>
</dbReference>
<dbReference type="EMBL" id="MU001633">
    <property type="protein sequence ID" value="KAF2485353.1"/>
    <property type="molecule type" value="Genomic_DNA"/>
</dbReference>
<dbReference type="RefSeq" id="XP_033591922.1">
    <property type="nucleotide sequence ID" value="XM_033732984.1"/>
</dbReference>
<dbReference type="GO" id="GO:0034719">
    <property type="term" value="C:SMN-Sm protein complex"/>
    <property type="evidence" value="ECO:0007669"/>
    <property type="project" value="TreeGrafter"/>
</dbReference>